<evidence type="ECO:0000256" key="2">
    <source>
        <dbReference type="ARBA" id="ARBA00023002"/>
    </source>
</evidence>
<dbReference type="RefSeq" id="WP_316701745.1">
    <property type="nucleotide sequence ID" value="NZ_CP136336.1"/>
</dbReference>
<accession>A0ABZ0CV61</accession>
<dbReference type="PANTHER" id="PTHR43180:SF28">
    <property type="entry name" value="NAD(P)-BINDING ROSSMANN-FOLD SUPERFAMILY PROTEIN"/>
    <property type="match status" value="1"/>
</dbReference>
<sequence>MVDRLKNKVAVITGGCSGIGLGTVEKFVAEGAQVMVGDINDADGAALEARFAGKVAYQHCDVTDAPQIEALMAAAVARFGGLDIVFNNAGAGGTPATIAEMTPEGWDRTQSLLLRSVALGITYAVPHLKRRGGGAIVNTASIAGVQSGAAPIAYSVAKAGVIHLTRIAGAELARSGIRVNAVCPGLILTNIFTANPERVPPAAAPMVKAAMAKGAPNAQPINKAGVPEDIANAVLFFASDDSAFVTGEHLLVDGGAFIGPRHVWDAAAQAEREARMRG</sequence>
<protein>
    <submittedName>
        <fullName evidence="6">SDR family NAD(P)-dependent oxidoreductase</fullName>
    </submittedName>
</protein>
<evidence type="ECO:0000313" key="6">
    <source>
        <dbReference type="EMBL" id="WOB08866.1"/>
    </source>
</evidence>
<keyword evidence="5" id="KW-0753">Steroid metabolism</keyword>
<organism evidence="6 7">
    <name type="scientific">Piscinibacter gummiphilus</name>
    <dbReference type="NCBI Taxonomy" id="946333"/>
    <lineage>
        <taxon>Bacteria</taxon>
        <taxon>Pseudomonadati</taxon>
        <taxon>Pseudomonadota</taxon>
        <taxon>Betaproteobacteria</taxon>
        <taxon>Burkholderiales</taxon>
        <taxon>Sphaerotilaceae</taxon>
        <taxon>Piscinibacter</taxon>
    </lineage>
</organism>
<proteinExistence type="inferred from homology"/>
<dbReference type="SUPFAM" id="SSF51735">
    <property type="entry name" value="NAD(P)-binding Rossmann-fold domains"/>
    <property type="match status" value="1"/>
</dbReference>
<dbReference type="InterPro" id="IPR036291">
    <property type="entry name" value="NAD(P)-bd_dom_sf"/>
</dbReference>
<dbReference type="PRINTS" id="PR00080">
    <property type="entry name" value="SDRFAMILY"/>
</dbReference>
<dbReference type="PRINTS" id="PR00081">
    <property type="entry name" value="GDHRDH"/>
</dbReference>
<keyword evidence="3" id="KW-0520">NAD</keyword>
<dbReference type="Gene3D" id="3.40.50.720">
    <property type="entry name" value="NAD(P)-binding Rossmann-like Domain"/>
    <property type="match status" value="1"/>
</dbReference>
<evidence type="ECO:0000256" key="3">
    <source>
        <dbReference type="ARBA" id="ARBA00023027"/>
    </source>
</evidence>
<gene>
    <name evidence="6" type="ORF">RXV79_02120</name>
</gene>
<dbReference type="EMBL" id="CP136336">
    <property type="protein sequence ID" value="WOB08866.1"/>
    <property type="molecule type" value="Genomic_DNA"/>
</dbReference>
<name>A0ABZ0CV61_9BURK</name>
<evidence type="ECO:0000313" key="7">
    <source>
        <dbReference type="Proteomes" id="UP001303946"/>
    </source>
</evidence>
<dbReference type="Proteomes" id="UP001303946">
    <property type="component" value="Chromosome"/>
</dbReference>
<keyword evidence="4" id="KW-0443">Lipid metabolism</keyword>
<dbReference type="PANTHER" id="PTHR43180">
    <property type="entry name" value="3-OXOACYL-(ACYL-CARRIER-PROTEIN) REDUCTASE (AFU_ORTHOLOGUE AFUA_6G11210)"/>
    <property type="match status" value="1"/>
</dbReference>
<keyword evidence="2" id="KW-0560">Oxidoreductase</keyword>
<evidence type="ECO:0000256" key="5">
    <source>
        <dbReference type="ARBA" id="ARBA00023221"/>
    </source>
</evidence>
<keyword evidence="7" id="KW-1185">Reference proteome</keyword>
<comment type="similarity">
    <text evidence="1">Belongs to the short-chain dehydrogenases/reductases (SDR) family.</text>
</comment>
<dbReference type="InterPro" id="IPR002347">
    <property type="entry name" value="SDR_fam"/>
</dbReference>
<evidence type="ECO:0000256" key="1">
    <source>
        <dbReference type="ARBA" id="ARBA00006484"/>
    </source>
</evidence>
<dbReference type="CDD" id="cd05233">
    <property type="entry name" value="SDR_c"/>
    <property type="match status" value="1"/>
</dbReference>
<dbReference type="Pfam" id="PF13561">
    <property type="entry name" value="adh_short_C2"/>
    <property type="match status" value="1"/>
</dbReference>
<evidence type="ECO:0000256" key="4">
    <source>
        <dbReference type="ARBA" id="ARBA00023098"/>
    </source>
</evidence>
<reference evidence="6 7" key="1">
    <citation type="submission" date="2023-10" db="EMBL/GenBank/DDBJ databases">
        <title>Bacteria for the degradation of biodegradable plastic PBAT(Polybutylene adipate terephthalate).</title>
        <authorList>
            <person name="Weon H.-Y."/>
            <person name="Yeon J."/>
        </authorList>
    </citation>
    <scope>NUCLEOTIDE SEQUENCE [LARGE SCALE GENOMIC DNA]</scope>
    <source>
        <strain evidence="6 7">SBD 7-3</strain>
    </source>
</reference>